<gene>
    <name evidence="1" type="ORF">LUZ61_011129</name>
</gene>
<name>A0AAD6F006_9POAL</name>
<comment type="caution">
    <text evidence="1">The sequence shown here is derived from an EMBL/GenBank/DDBJ whole genome shotgun (WGS) entry which is preliminary data.</text>
</comment>
<evidence type="ECO:0000313" key="2">
    <source>
        <dbReference type="Proteomes" id="UP001210211"/>
    </source>
</evidence>
<sequence>MSVELLDGTTILGFIEDEVGFNMLINARFVSLDSDSNGNLTYAEMGLFEQFDKDGDGIYGGFGGVQNGDEGGHACSCAWMGVCTGTNGD</sequence>
<organism evidence="1 2">
    <name type="scientific">Rhynchospora tenuis</name>
    <dbReference type="NCBI Taxonomy" id="198213"/>
    <lineage>
        <taxon>Eukaryota</taxon>
        <taxon>Viridiplantae</taxon>
        <taxon>Streptophyta</taxon>
        <taxon>Embryophyta</taxon>
        <taxon>Tracheophyta</taxon>
        <taxon>Spermatophyta</taxon>
        <taxon>Magnoliopsida</taxon>
        <taxon>Liliopsida</taxon>
        <taxon>Poales</taxon>
        <taxon>Cyperaceae</taxon>
        <taxon>Cyperoideae</taxon>
        <taxon>Rhynchosporeae</taxon>
        <taxon>Rhynchospora</taxon>
    </lineage>
</organism>
<dbReference type="EMBL" id="JAMRDG010000001">
    <property type="protein sequence ID" value="KAJ3707424.1"/>
    <property type="molecule type" value="Genomic_DNA"/>
</dbReference>
<reference evidence="1 2" key="1">
    <citation type="journal article" date="2022" name="Cell">
        <title>Repeat-based holocentromeres influence genome architecture and karyotype evolution.</title>
        <authorList>
            <person name="Hofstatter P.G."/>
            <person name="Thangavel G."/>
            <person name="Lux T."/>
            <person name="Neumann P."/>
            <person name="Vondrak T."/>
            <person name="Novak P."/>
            <person name="Zhang M."/>
            <person name="Costa L."/>
            <person name="Castellani M."/>
            <person name="Scott A."/>
            <person name="Toegelov H."/>
            <person name="Fuchs J."/>
            <person name="Mata-Sucre Y."/>
            <person name="Dias Y."/>
            <person name="Vanzela A.L.L."/>
            <person name="Huettel B."/>
            <person name="Almeida C.C.S."/>
            <person name="Simkova H."/>
            <person name="Souza G."/>
            <person name="Pedrosa-Harand A."/>
            <person name="Macas J."/>
            <person name="Mayer K.F.X."/>
            <person name="Houben A."/>
            <person name="Marques A."/>
        </authorList>
    </citation>
    <scope>NUCLEOTIDE SEQUENCE [LARGE SCALE GENOMIC DNA]</scope>
    <source>
        <strain evidence="1">RhyTen1mFocal</strain>
    </source>
</reference>
<protein>
    <recommendedName>
        <fullName evidence="3">EF-hand domain-containing protein</fullName>
    </recommendedName>
</protein>
<accession>A0AAD6F006</accession>
<proteinExistence type="predicted"/>
<evidence type="ECO:0000313" key="1">
    <source>
        <dbReference type="EMBL" id="KAJ3707424.1"/>
    </source>
</evidence>
<evidence type="ECO:0008006" key="3">
    <source>
        <dbReference type="Google" id="ProtNLM"/>
    </source>
</evidence>
<dbReference type="AlphaFoldDB" id="A0AAD6F006"/>
<dbReference type="Proteomes" id="UP001210211">
    <property type="component" value="Unassembled WGS sequence"/>
</dbReference>
<keyword evidence="2" id="KW-1185">Reference proteome</keyword>